<keyword evidence="4" id="KW-1185">Reference proteome</keyword>
<reference evidence="3 5" key="2">
    <citation type="submission" date="2017-03" db="EMBL/GenBank/DDBJ databases">
        <title>Complete sequence of Clostridium formicaceticum DSM 92.</title>
        <authorList>
            <person name="Poehlein A."/>
            <person name="Karl M."/>
            <person name="Bengelsdorf F.R."/>
            <person name="Duerre P."/>
            <person name="Daniel R."/>
        </authorList>
    </citation>
    <scope>NUCLEOTIDE SEQUENCE [LARGE SCALE GENOMIC DNA]</scope>
    <source>
        <strain evidence="3 5">DSM 92</strain>
    </source>
</reference>
<evidence type="ECO:0000313" key="2">
    <source>
        <dbReference type="EMBL" id="AOY76681.1"/>
    </source>
</evidence>
<feature type="compositionally biased region" description="Basic residues" evidence="1">
    <location>
        <begin position="29"/>
        <end position="38"/>
    </location>
</feature>
<evidence type="ECO:0000313" key="5">
    <source>
        <dbReference type="Proteomes" id="UP000192478"/>
    </source>
</evidence>
<reference evidence="2 4" key="1">
    <citation type="submission" date="2016-10" db="EMBL/GenBank/DDBJ databases">
        <title>Complete Genome Sequence of Acetogen Clostridium formicoaceticum ATCC 27076.</title>
        <authorList>
            <person name="Bao T."/>
            <person name="Cheng C."/>
            <person name="Zhao J."/>
            <person name="Yang S.-T."/>
            <person name="Wang J."/>
            <person name="Wang M."/>
        </authorList>
    </citation>
    <scope>NUCLEOTIDE SEQUENCE [LARGE SCALE GENOMIC DNA]</scope>
    <source>
        <strain evidence="2 4">ATCC 27076</strain>
    </source>
</reference>
<sequence length="141" mass="16096">MGNGFDFSELTKFQKDLLAASQEFEKGKHAKSFLRKQGNKLNKENKKQANKIGKKTGNFMKGFKVGKVYKYMGQDLSIRAYNSSSHAHLLDLGHRIVDKNGKEHGFKEGYHFMEKAKKAVEEGHYKDVQGFIDDMLNKHGL</sequence>
<evidence type="ECO:0000313" key="4">
    <source>
        <dbReference type="Proteomes" id="UP000177894"/>
    </source>
</evidence>
<dbReference type="Proteomes" id="UP000177894">
    <property type="component" value="Chromosome"/>
</dbReference>
<evidence type="ECO:0000313" key="3">
    <source>
        <dbReference type="EMBL" id="ARE87112.1"/>
    </source>
</evidence>
<feature type="region of interest" description="Disordered" evidence="1">
    <location>
        <begin position="29"/>
        <end position="48"/>
    </location>
</feature>
<dbReference type="Proteomes" id="UP000192478">
    <property type="component" value="Chromosome"/>
</dbReference>
<evidence type="ECO:0008006" key="6">
    <source>
        <dbReference type="Google" id="ProtNLM"/>
    </source>
</evidence>
<dbReference type="EMBL" id="CP020559">
    <property type="protein sequence ID" value="ARE87112.1"/>
    <property type="molecule type" value="Genomic_DNA"/>
</dbReference>
<name>A0AAC9RK17_9CLOT</name>
<dbReference type="AlphaFoldDB" id="A0AAC9RK17"/>
<dbReference type="EMBL" id="CP017603">
    <property type="protein sequence ID" value="AOY76681.1"/>
    <property type="molecule type" value="Genomic_DNA"/>
</dbReference>
<protein>
    <recommendedName>
        <fullName evidence="6">HK97 gp10 family phage protein</fullName>
    </recommendedName>
</protein>
<evidence type="ECO:0000256" key="1">
    <source>
        <dbReference type="SAM" id="MobiDB-lite"/>
    </source>
</evidence>
<gene>
    <name evidence="2" type="ORF">BJL90_12880</name>
    <name evidence="3" type="ORF">CLFO_14980</name>
</gene>
<proteinExistence type="predicted"/>
<dbReference type="KEGG" id="cfm:BJL90_12880"/>
<dbReference type="RefSeq" id="WP_070968673.1">
    <property type="nucleotide sequence ID" value="NZ_CP017603.1"/>
</dbReference>
<accession>A0AAC9RK17</accession>
<organism evidence="3 5">
    <name type="scientific">Clostridium formicaceticum</name>
    <dbReference type="NCBI Taxonomy" id="1497"/>
    <lineage>
        <taxon>Bacteria</taxon>
        <taxon>Bacillati</taxon>
        <taxon>Bacillota</taxon>
        <taxon>Clostridia</taxon>
        <taxon>Eubacteriales</taxon>
        <taxon>Clostridiaceae</taxon>
        <taxon>Clostridium</taxon>
    </lineage>
</organism>